<dbReference type="InterPro" id="IPR019108">
    <property type="entry name" value="Caa3_assmbl_CtaG-rel"/>
</dbReference>
<gene>
    <name evidence="7" type="ORF">SAMN05877842_11638</name>
</gene>
<dbReference type="EMBL" id="OBQC01000016">
    <property type="protein sequence ID" value="SOC43511.1"/>
    <property type="molecule type" value="Genomic_DNA"/>
</dbReference>
<protein>
    <submittedName>
        <fullName evidence="7">Putative membrane protein</fullName>
    </submittedName>
</protein>
<dbReference type="Pfam" id="PF09678">
    <property type="entry name" value="Caa3_CtaG"/>
    <property type="match status" value="1"/>
</dbReference>
<sequence length="263" mass="30057">MHHNDYPMNLVSFLWLIPFILIIFLYILAINYSNKVFRKWPFYRTILFIMGIIVIASACIGPIAENAHTNFVFHMYSHLLLGMLGPLLIALSAPMTLLLRSIPVPAARKVSKLLKSKYIQTVSHPIIASTLNLGGLWLLYTTKLFEAMHHSWLLALIVHLHIFLAGYLFTISIIYIDPTPHRTSFKMRSIVIILYMAGHSILSKWIYVNPPRGVSKQDAELGGMTMYYGGDFIDVIVVIILWYQLYSSSRVKKSTTLTSYSFN</sequence>
<keyword evidence="3 6" id="KW-0812">Transmembrane</keyword>
<evidence type="ECO:0000313" key="7">
    <source>
        <dbReference type="EMBL" id="SOC43511.1"/>
    </source>
</evidence>
<evidence type="ECO:0000256" key="2">
    <source>
        <dbReference type="ARBA" id="ARBA00022475"/>
    </source>
</evidence>
<dbReference type="RefSeq" id="WP_235864644.1">
    <property type="nucleotide sequence ID" value="NZ_OBQC01000016.1"/>
</dbReference>
<evidence type="ECO:0000256" key="6">
    <source>
        <dbReference type="SAM" id="Phobius"/>
    </source>
</evidence>
<evidence type="ECO:0000256" key="3">
    <source>
        <dbReference type="ARBA" id="ARBA00022692"/>
    </source>
</evidence>
<reference evidence="8" key="1">
    <citation type="submission" date="2017-08" db="EMBL/GenBank/DDBJ databases">
        <authorList>
            <person name="Varghese N."/>
            <person name="Submissions S."/>
        </authorList>
    </citation>
    <scope>NUCLEOTIDE SEQUENCE [LARGE SCALE GENOMIC DNA]</scope>
    <source>
        <strain evidence="8">JC23</strain>
    </source>
</reference>
<feature type="transmembrane region" description="Helical" evidence="6">
    <location>
        <begin position="12"/>
        <end position="30"/>
    </location>
</feature>
<evidence type="ECO:0000256" key="5">
    <source>
        <dbReference type="ARBA" id="ARBA00023136"/>
    </source>
</evidence>
<evidence type="ECO:0000313" key="8">
    <source>
        <dbReference type="Proteomes" id="UP000219252"/>
    </source>
</evidence>
<dbReference type="AlphaFoldDB" id="A0A285UTE4"/>
<feature type="transmembrane region" description="Helical" evidence="6">
    <location>
        <begin position="227"/>
        <end position="246"/>
    </location>
</feature>
<name>A0A285UTE4_9BACL</name>
<feature type="transmembrane region" description="Helical" evidence="6">
    <location>
        <begin position="118"/>
        <end position="140"/>
    </location>
</feature>
<organism evidence="7 8">
    <name type="scientific">Ureibacillus acetophenoni</name>
    <dbReference type="NCBI Taxonomy" id="614649"/>
    <lineage>
        <taxon>Bacteria</taxon>
        <taxon>Bacillati</taxon>
        <taxon>Bacillota</taxon>
        <taxon>Bacilli</taxon>
        <taxon>Bacillales</taxon>
        <taxon>Caryophanaceae</taxon>
        <taxon>Ureibacillus</taxon>
    </lineage>
</organism>
<comment type="subcellular location">
    <subcellularLocation>
        <location evidence="1">Cell membrane</location>
        <topology evidence="1">Multi-pass membrane protein</topology>
    </subcellularLocation>
</comment>
<keyword evidence="4 6" id="KW-1133">Transmembrane helix</keyword>
<feature type="transmembrane region" description="Helical" evidence="6">
    <location>
        <begin position="152"/>
        <end position="176"/>
    </location>
</feature>
<feature type="transmembrane region" description="Helical" evidence="6">
    <location>
        <begin position="188"/>
        <end position="207"/>
    </location>
</feature>
<dbReference type="GO" id="GO:0005886">
    <property type="term" value="C:plasma membrane"/>
    <property type="evidence" value="ECO:0007669"/>
    <property type="project" value="UniProtKB-SubCell"/>
</dbReference>
<accession>A0A285UTE4</accession>
<keyword evidence="2" id="KW-1003">Cell membrane</keyword>
<feature type="transmembrane region" description="Helical" evidence="6">
    <location>
        <begin position="76"/>
        <end position="98"/>
    </location>
</feature>
<feature type="transmembrane region" description="Helical" evidence="6">
    <location>
        <begin position="42"/>
        <end position="64"/>
    </location>
</feature>
<proteinExistence type="predicted"/>
<evidence type="ECO:0000256" key="1">
    <source>
        <dbReference type="ARBA" id="ARBA00004651"/>
    </source>
</evidence>
<evidence type="ECO:0000256" key="4">
    <source>
        <dbReference type="ARBA" id="ARBA00022989"/>
    </source>
</evidence>
<keyword evidence="8" id="KW-1185">Reference proteome</keyword>
<dbReference type="Proteomes" id="UP000219252">
    <property type="component" value="Unassembled WGS sequence"/>
</dbReference>
<keyword evidence="5 6" id="KW-0472">Membrane</keyword>